<protein>
    <submittedName>
        <fullName evidence="2">Uncharacterized protein</fullName>
    </submittedName>
</protein>
<dbReference type="EMBL" id="SRLO01002810">
    <property type="protein sequence ID" value="TNN32263.1"/>
    <property type="molecule type" value="Genomic_DNA"/>
</dbReference>
<reference evidence="2 3" key="1">
    <citation type="submission" date="2019-03" db="EMBL/GenBank/DDBJ databases">
        <title>First draft genome of Liparis tanakae, snailfish: a comprehensive survey of snailfish specific genes.</title>
        <authorList>
            <person name="Kim W."/>
            <person name="Song I."/>
            <person name="Jeong J.-H."/>
            <person name="Kim D."/>
            <person name="Kim S."/>
            <person name="Ryu S."/>
            <person name="Song J.Y."/>
            <person name="Lee S.K."/>
        </authorList>
    </citation>
    <scope>NUCLEOTIDE SEQUENCE [LARGE SCALE GENOMIC DNA]</scope>
    <source>
        <tissue evidence="2">Muscle</tissue>
    </source>
</reference>
<gene>
    <name evidence="2" type="ORF">EYF80_057575</name>
</gene>
<feature type="compositionally biased region" description="Polar residues" evidence="1">
    <location>
        <begin position="95"/>
        <end position="107"/>
    </location>
</feature>
<evidence type="ECO:0000313" key="2">
    <source>
        <dbReference type="EMBL" id="TNN32263.1"/>
    </source>
</evidence>
<sequence>MGSIYFLQHFLPRLHRAAGEIHLKNLHLQNLHLKNLHLKNLHLKNLHLKNLHLKNLHLKNLHLLPARSSRCHADALDPDHIPPRPPGRRPAPRLQSPSGPWTGSSAVSPRGHRRPPDPQTPDTQGPGLHHKEGPTLPPETPRPLTHRDLVYTARRDPHRHLRPPDPQTPDTQGPGLHTDLQTPPRICEVF</sequence>
<keyword evidence="3" id="KW-1185">Reference proteome</keyword>
<feature type="compositionally biased region" description="Basic and acidic residues" evidence="1">
    <location>
        <begin position="145"/>
        <end position="155"/>
    </location>
</feature>
<comment type="caution">
    <text evidence="2">The sequence shown here is derived from an EMBL/GenBank/DDBJ whole genome shotgun (WGS) entry which is preliminary data.</text>
</comment>
<dbReference type="AlphaFoldDB" id="A0A4Z2ETY6"/>
<evidence type="ECO:0000313" key="3">
    <source>
        <dbReference type="Proteomes" id="UP000314294"/>
    </source>
</evidence>
<accession>A0A4Z2ETY6</accession>
<name>A0A4Z2ETY6_9TELE</name>
<evidence type="ECO:0000256" key="1">
    <source>
        <dbReference type="SAM" id="MobiDB-lite"/>
    </source>
</evidence>
<organism evidence="2 3">
    <name type="scientific">Liparis tanakae</name>
    <name type="common">Tanaka's snailfish</name>
    <dbReference type="NCBI Taxonomy" id="230148"/>
    <lineage>
        <taxon>Eukaryota</taxon>
        <taxon>Metazoa</taxon>
        <taxon>Chordata</taxon>
        <taxon>Craniata</taxon>
        <taxon>Vertebrata</taxon>
        <taxon>Euteleostomi</taxon>
        <taxon>Actinopterygii</taxon>
        <taxon>Neopterygii</taxon>
        <taxon>Teleostei</taxon>
        <taxon>Neoteleostei</taxon>
        <taxon>Acanthomorphata</taxon>
        <taxon>Eupercaria</taxon>
        <taxon>Perciformes</taxon>
        <taxon>Cottioidei</taxon>
        <taxon>Cottales</taxon>
        <taxon>Liparidae</taxon>
        <taxon>Liparis</taxon>
    </lineage>
</organism>
<feature type="region of interest" description="Disordered" evidence="1">
    <location>
        <begin position="74"/>
        <end position="190"/>
    </location>
</feature>
<proteinExistence type="predicted"/>
<dbReference type="Proteomes" id="UP000314294">
    <property type="component" value="Unassembled WGS sequence"/>
</dbReference>